<keyword evidence="6 8" id="KW-0472">Membrane</keyword>
<dbReference type="PANTHER" id="PTHR10984">
    <property type="entry name" value="ENDOPLASMIC RETICULUM-GOLGI INTERMEDIATE COMPARTMENT PROTEIN"/>
    <property type="match status" value="1"/>
</dbReference>
<evidence type="ECO:0000259" key="9">
    <source>
        <dbReference type="Pfam" id="PF07970"/>
    </source>
</evidence>
<keyword evidence="12" id="KW-1185">Reference proteome</keyword>
<evidence type="ECO:0000256" key="3">
    <source>
        <dbReference type="ARBA" id="ARBA00005648"/>
    </source>
</evidence>
<comment type="similarity">
    <text evidence="3">Belongs to the ERGIC family.</text>
</comment>
<evidence type="ECO:0000256" key="1">
    <source>
        <dbReference type="ARBA" id="ARBA00004257"/>
    </source>
</evidence>
<evidence type="ECO:0000259" key="10">
    <source>
        <dbReference type="Pfam" id="PF13850"/>
    </source>
</evidence>
<dbReference type="InterPro" id="IPR012936">
    <property type="entry name" value="Erv_C"/>
</dbReference>
<feature type="transmembrane region" description="Helical" evidence="8">
    <location>
        <begin position="20"/>
        <end position="43"/>
    </location>
</feature>
<protein>
    <recommendedName>
        <fullName evidence="7">Endoplasmic reticulum-Golgi intermediate compartment protein 3</fullName>
    </recommendedName>
</protein>
<evidence type="ECO:0000256" key="5">
    <source>
        <dbReference type="ARBA" id="ARBA00022989"/>
    </source>
</evidence>
<evidence type="ECO:0000313" key="13">
    <source>
        <dbReference type="WBParaSite" id="ACOC_0000460601-mRNA-1"/>
    </source>
</evidence>
<evidence type="ECO:0000313" key="12">
    <source>
        <dbReference type="Proteomes" id="UP000267027"/>
    </source>
</evidence>
<reference evidence="13" key="1">
    <citation type="submission" date="2017-02" db="UniProtKB">
        <authorList>
            <consortium name="WormBaseParasite"/>
        </authorList>
    </citation>
    <scope>IDENTIFICATION</scope>
</reference>
<keyword evidence="5 8" id="KW-1133">Transmembrane helix</keyword>
<feature type="transmembrane region" description="Helical" evidence="8">
    <location>
        <begin position="335"/>
        <end position="356"/>
    </location>
</feature>
<accession>A0A0R3PJH6</accession>
<gene>
    <name evidence="11" type="ORF">ACOC_LOCUS4607</name>
</gene>
<dbReference type="Proteomes" id="UP000267027">
    <property type="component" value="Unassembled WGS sequence"/>
</dbReference>
<dbReference type="GO" id="GO:0005789">
    <property type="term" value="C:endoplasmic reticulum membrane"/>
    <property type="evidence" value="ECO:0007669"/>
    <property type="project" value="TreeGrafter"/>
</dbReference>
<reference evidence="11 12" key="2">
    <citation type="submission" date="2018-11" db="EMBL/GenBank/DDBJ databases">
        <authorList>
            <consortium name="Pathogen Informatics"/>
        </authorList>
    </citation>
    <scope>NUCLEOTIDE SEQUENCE [LARGE SCALE GENOMIC DNA]</scope>
    <source>
        <strain evidence="11 12">Costa Rica</strain>
    </source>
</reference>
<evidence type="ECO:0000256" key="6">
    <source>
        <dbReference type="ARBA" id="ARBA00023136"/>
    </source>
</evidence>
<dbReference type="PANTHER" id="PTHR10984:SF25">
    <property type="entry name" value="ENDOPLASMIC RETICULUM-GOLGI INTERMEDIATE COMPARTMENT PROTEIN 3"/>
    <property type="match status" value="1"/>
</dbReference>
<dbReference type="Pfam" id="PF07970">
    <property type="entry name" value="COPIIcoated_ERV"/>
    <property type="match status" value="1"/>
</dbReference>
<dbReference type="AlphaFoldDB" id="A0A0R3PJH6"/>
<dbReference type="OrthoDB" id="270930at2759"/>
<dbReference type="InterPro" id="IPR039542">
    <property type="entry name" value="Erv_N"/>
</dbReference>
<dbReference type="Pfam" id="PF13850">
    <property type="entry name" value="ERGIC_N"/>
    <property type="match status" value="1"/>
</dbReference>
<evidence type="ECO:0000256" key="8">
    <source>
        <dbReference type="SAM" id="Phobius"/>
    </source>
</evidence>
<evidence type="ECO:0000256" key="7">
    <source>
        <dbReference type="ARBA" id="ARBA00040493"/>
    </source>
</evidence>
<dbReference type="GO" id="GO:0033116">
    <property type="term" value="C:endoplasmic reticulum-Golgi intermediate compartment membrane"/>
    <property type="evidence" value="ECO:0007669"/>
    <property type="project" value="UniProtKB-SubCell"/>
</dbReference>
<dbReference type="OMA" id="QRHEGCR"/>
<evidence type="ECO:0000256" key="4">
    <source>
        <dbReference type="ARBA" id="ARBA00022692"/>
    </source>
</evidence>
<keyword evidence="4 8" id="KW-0812">Transmembrane</keyword>
<dbReference type="GO" id="GO:0030134">
    <property type="term" value="C:COPII-coated ER to Golgi transport vesicle"/>
    <property type="evidence" value="ECO:0007669"/>
    <property type="project" value="TreeGrafter"/>
</dbReference>
<dbReference type="STRING" id="334426.A0A0R3PJH6"/>
<feature type="domain" description="Endoplasmic reticulum vesicle transporter N-terminal" evidence="10">
    <location>
        <begin position="7"/>
        <end position="97"/>
    </location>
</feature>
<evidence type="ECO:0000313" key="11">
    <source>
        <dbReference type="EMBL" id="VDM56192.1"/>
    </source>
</evidence>
<feature type="domain" description="Endoplasmic reticulum vesicle transporter C-terminal" evidence="9">
    <location>
        <begin position="144"/>
        <end position="357"/>
    </location>
</feature>
<evidence type="ECO:0000256" key="2">
    <source>
        <dbReference type="ARBA" id="ARBA00004457"/>
    </source>
</evidence>
<dbReference type="GO" id="GO:0000139">
    <property type="term" value="C:Golgi membrane"/>
    <property type="evidence" value="ECO:0007669"/>
    <property type="project" value="TreeGrafter"/>
</dbReference>
<comment type="subcellular location">
    <subcellularLocation>
        <location evidence="2">Endoplasmic reticulum-Golgi intermediate compartment membrane</location>
        <topology evidence="2">Multi-pass membrane protein</topology>
    </subcellularLocation>
    <subcellularLocation>
        <location evidence="1">Golgi apparatus</location>
        <location evidence="1">cis-Golgi network membrane</location>
        <topology evidence="1">Multi-pass membrane protein</topology>
    </subcellularLocation>
</comment>
<organism evidence="13">
    <name type="scientific">Angiostrongylus costaricensis</name>
    <name type="common">Nematode worm</name>
    <dbReference type="NCBI Taxonomy" id="334426"/>
    <lineage>
        <taxon>Eukaryota</taxon>
        <taxon>Metazoa</taxon>
        <taxon>Ecdysozoa</taxon>
        <taxon>Nematoda</taxon>
        <taxon>Chromadorea</taxon>
        <taxon>Rhabditida</taxon>
        <taxon>Rhabditina</taxon>
        <taxon>Rhabditomorpha</taxon>
        <taxon>Strongyloidea</taxon>
        <taxon>Metastrongylidae</taxon>
        <taxon>Angiostrongylus</taxon>
    </lineage>
</organism>
<proteinExistence type="inferred from homology"/>
<dbReference type="InterPro" id="IPR045888">
    <property type="entry name" value="Erv"/>
</dbReference>
<dbReference type="GO" id="GO:0006890">
    <property type="term" value="P:retrograde vesicle-mediated transport, Golgi to endoplasmic reticulum"/>
    <property type="evidence" value="ECO:0007669"/>
    <property type="project" value="TreeGrafter"/>
</dbReference>
<dbReference type="WBParaSite" id="ACOC_0000460601-mRNA-1">
    <property type="protein sequence ID" value="ACOC_0000460601-mRNA-1"/>
    <property type="gene ID" value="ACOC_0000460601"/>
</dbReference>
<name>A0A0R3PJH6_ANGCS</name>
<dbReference type="EMBL" id="UYYA01003821">
    <property type="protein sequence ID" value="VDM56192.1"/>
    <property type="molecule type" value="Genomic_DNA"/>
</dbReference>
<sequence>MSFFNRLRDFDAYTKPMDDFRVKTFTGGMVSLISTIVIISLAVQETRHYLAGDVIEQLYVDSTSSDVRVNVHFDITFHRLPCAFVTVDVMDVSSDNQDDIQDDVFKIRLDSSGMNISHEVQKIEVNQNKTSVAAVVATPKCGSCYGALPAGSCCNTCEEVREAYQLRGWQVNVEVVEQCKDDPWVLKLQRFKGEGCRIYGKLQVAKVAGNFHFAPGDAHRLMRTHVHDFHSLDLSVFDTGHRINHLSFGNEFPGKQYPLDGTNFDSIKGPIMYNYYVKVVPTSYAYMDGRVENSHQFSVTNHQKDAAKGSGIPGFVVQYEFSPLVVRYEERRQHLITFLVSLCAIIGGVFTVAQLIDSIIYHSSRAIERKLSMNKLW</sequence>
<dbReference type="GO" id="GO:0006888">
    <property type="term" value="P:endoplasmic reticulum to Golgi vesicle-mediated transport"/>
    <property type="evidence" value="ECO:0007669"/>
    <property type="project" value="TreeGrafter"/>
</dbReference>